<dbReference type="EMBL" id="BLJN01000002">
    <property type="protein sequence ID" value="GFE80153.1"/>
    <property type="molecule type" value="Genomic_DNA"/>
</dbReference>
<dbReference type="Gene3D" id="3.10.450.50">
    <property type="match status" value="2"/>
</dbReference>
<dbReference type="InterPro" id="IPR037401">
    <property type="entry name" value="SnoaL-like"/>
</dbReference>
<dbReference type="Pfam" id="PF12680">
    <property type="entry name" value="SnoaL_2"/>
    <property type="match status" value="1"/>
</dbReference>
<dbReference type="AlphaFoldDB" id="A0A829YAZ5"/>
<proteinExistence type="predicted"/>
<feature type="domain" description="SnoaL-like" evidence="1">
    <location>
        <begin position="181"/>
        <end position="275"/>
    </location>
</feature>
<sequence length="414" mass="46212">MKRVIALGVVAVALMFDASATKVRADARAQFEQLKALAGTWDAPIPRNEVMRNIFRPLAFGTAVLHEEWKNGEQLTATVFYLVGSELRADHYCDFGNQLHYVARPSKVDRVLDFGLQSATNLDKHPRHFHSTRWEIVDDSRHNQDWTIASPGKPMQTVRMEFARVPDPDVAATRADPEAVVRAHIHALATGNTERLRELLSPDVKAFDVPTDSDRLVGEPVNAMGTHEQRKRVELMDLAVAGDIVAVKLRIEPVASAGRQSFELALYRVRDGLIRDLWHLARADADPTPDSRRAEDVVMQLTELNNRGDVEGFLALFSPSAKNFRNSGAPHTIGDKPSVKLVDVKSRRETYVAMFANGAPAQVETTATVALGNMVAARDVAHLPNGKVIDQLSIYRIERGLIDRDWFVFERARF</sequence>
<accession>A0A829YAZ5</accession>
<protein>
    <recommendedName>
        <fullName evidence="1">SnoaL-like domain-containing protein</fullName>
    </recommendedName>
</protein>
<organism evidence="2 3">
    <name type="scientific">Steroidobacter agaridevorans</name>
    <dbReference type="NCBI Taxonomy" id="2695856"/>
    <lineage>
        <taxon>Bacteria</taxon>
        <taxon>Pseudomonadati</taxon>
        <taxon>Pseudomonadota</taxon>
        <taxon>Gammaproteobacteria</taxon>
        <taxon>Steroidobacterales</taxon>
        <taxon>Steroidobacteraceae</taxon>
        <taxon>Steroidobacter</taxon>
    </lineage>
</organism>
<dbReference type="RefSeq" id="WP_161811874.1">
    <property type="nucleotide sequence ID" value="NZ_BLJN01000002.1"/>
</dbReference>
<name>A0A829YAZ5_9GAMM</name>
<dbReference type="Proteomes" id="UP000445000">
    <property type="component" value="Unassembled WGS sequence"/>
</dbReference>
<reference evidence="3" key="1">
    <citation type="submission" date="2020-01" db="EMBL/GenBank/DDBJ databases">
        <title>'Steroidobacter agaridevorans' sp. nov., agar-degrading bacteria isolated from rhizosphere soils.</title>
        <authorList>
            <person name="Ikenaga M."/>
            <person name="Kataoka M."/>
            <person name="Murouchi A."/>
            <person name="Katsuragi S."/>
            <person name="Sakai M."/>
        </authorList>
    </citation>
    <scope>NUCLEOTIDE SEQUENCE [LARGE SCALE GENOMIC DNA]</scope>
    <source>
        <strain evidence="3">YU21-B</strain>
    </source>
</reference>
<dbReference type="InterPro" id="IPR032710">
    <property type="entry name" value="NTF2-like_dom_sf"/>
</dbReference>
<evidence type="ECO:0000313" key="2">
    <source>
        <dbReference type="EMBL" id="GFE80153.1"/>
    </source>
</evidence>
<keyword evidence="3" id="KW-1185">Reference proteome</keyword>
<dbReference type="SUPFAM" id="SSF54427">
    <property type="entry name" value="NTF2-like"/>
    <property type="match status" value="2"/>
</dbReference>
<evidence type="ECO:0000259" key="1">
    <source>
        <dbReference type="Pfam" id="PF12680"/>
    </source>
</evidence>
<gene>
    <name evidence="2" type="ORF">GCM10011487_21530</name>
</gene>
<evidence type="ECO:0000313" key="3">
    <source>
        <dbReference type="Proteomes" id="UP000445000"/>
    </source>
</evidence>
<comment type="caution">
    <text evidence="2">The sequence shown here is derived from an EMBL/GenBank/DDBJ whole genome shotgun (WGS) entry which is preliminary data.</text>
</comment>